<sequence length="39" mass="4557">MIAVVIIDLPFRDPYELISLYGRNEAGTIELYFRKLTLL</sequence>
<dbReference type="AlphaFoldDB" id="C0ZK67"/>
<organism evidence="1 2">
    <name type="scientific">Brevibacillus brevis (strain 47 / JCM 6285 / NBRC 100599)</name>
    <dbReference type="NCBI Taxonomy" id="358681"/>
    <lineage>
        <taxon>Bacteria</taxon>
        <taxon>Bacillati</taxon>
        <taxon>Bacillota</taxon>
        <taxon>Bacilli</taxon>
        <taxon>Bacillales</taxon>
        <taxon>Paenibacillaceae</taxon>
        <taxon>Brevibacillus</taxon>
    </lineage>
</organism>
<dbReference type="EMBL" id="AP008955">
    <property type="protein sequence ID" value="BAH41518.1"/>
    <property type="molecule type" value="Genomic_DNA"/>
</dbReference>
<dbReference type="Proteomes" id="UP000001877">
    <property type="component" value="Chromosome"/>
</dbReference>
<dbReference type="HOGENOM" id="CLU_3305817_0_0_9"/>
<evidence type="ECO:0000313" key="1">
    <source>
        <dbReference type="EMBL" id="BAH41518.1"/>
    </source>
</evidence>
<dbReference type="KEGG" id="bbe:BBR47_05410"/>
<proteinExistence type="predicted"/>
<reference evidence="1 2" key="1">
    <citation type="submission" date="2005-03" db="EMBL/GenBank/DDBJ databases">
        <title>Brevibacillus brevis strain 47, complete genome.</title>
        <authorList>
            <person name="Hosoyama A."/>
            <person name="Yamada R."/>
            <person name="Hongo Y."/>
            <person name="Terui Y."/>
            <person name="Ankai A."/>
            <person name="Masuyama W."/>
            <person name="Sekiguchi M."/>
            <person name="Takeda T."/>
            <person name="Asano K."/>
            <person name="Ohji S."/>
            <person name="Ichikawa N."/>
            <person name="Narita S."/>
            <person name="Aoki N."/>
            <person name="Miura H."/>
            <person name="Matsushita S."/>
            <person name="Sekigawa T."/>
            <person name="Yamagata H."/>
            <person name="Yoshikawa H."/>
            <person name="Udaka S."/>
            <person name="Tanikawa S."/>
            <person name="Fujita N."/>
        </authorList>
    </citation>
    <scope>NUCLEOTIDE SEQUENCE [LARGE SCALE GENOMIC DNA]</scope>
    <source>
        <strain evidence="2">47 / JCM 6285 / NBRC 100599</strain>
    </source>
</reference>
<name>C0ZK67_BREBN</name>
<evidence type="ECO:0000313" key="2">
    <source>
        <dbReference type="Proteomes" id="UP000001877"/>
    </source>
</evidence>
<accession>C0ZK67</accession>
<gene>
    <name evidence="1" type="ordered locus">BBR47_05410</name>
</gene>
<keyword evidence="2" id="KW-1185">Reference proteome</keyword>
<protein>
    <submittedName>
        <fullName evidence="1">Uncharacterized protein</fullName>
    </submittedName>
</protein>